<name>A0A9D5CTT0_9LILI</name>
<feature type="compositionally biased region" description="Basic residues" evidence="1">
    <location>
        <begin position="173"/>
        <end position="182"/>
    </location>
</feature>
<feature type="compositionally biased region" description="Basic and acidic residues" evidence="1">
    <location>
        <begin position="203"/>
        <end position="212"/>
    </location>
</feature>
<feature type="compositionally biased region" description="Basic and acidic residues" evidence="1">
    <location>
        <begin position="62"/>
        <end position="74"/>
    </location>
</feature>
<organism evidence="2 3">
    <name type="scientific">Dioscorea zingiberensis</name>
    <dbReference type="NCBI Taxonomy" id="325984"/>
    <lineage>
        <taxon>Eukaryota</taxon>
        <taxon>Viridiplantae</taxon>
        <taxon>Streptophyta</taxon>
        <taxon>Embryophyta</taxon>
        <taxon>Tracheophyta</taxon>
        <taxon>Spermatophyta</taxon>
        <taxon>Magnoliopsida</taxon>
        <taxon>Liliopsida</taxon>
        <taxon>Dioscoreales</taxon>
        <taxon>Dioscoreaceae</taxon>
        <taxon>Dioscorea</taxon>
    </lineage>
</organism>
<protein>
    <submittedName>
        <fullName evidence="2">Uncharacterized protein</fullName>
    </submittedName>
</protein>
<evidence type="ECO:0000256" key="1">
    <source>
        <dbReference type="SAM" id="MobiDB-lite"/>
    </source>
</evidence>
<sequence>MECGGGGGGGGGGGVSPARWCEESGDSEEVQFEGDQGMGEDDDHELDDAESCTGGDEEEEEMKQGNGRDERRSEVVDINAWRTWFHNPESSCCSSCDEEIINGEQCVSACKIPPKGSNCGEWKLRNSGNQRDGPQEMVCDEKTDGEKNGANCGGSSGGEGPTAADEDFGWVKAGHRRGRSRGRGPVEAPRNRATGLPSSTVTDKWRRGEHPARHVTPPATVRSSRGGRGGSIGGRGSGSLSRGKEIAHMAEERLNEINPQICSPNREVVRYQGTTSSHHLPTVETREMEVVPRLPLERRMVRYDEGLEVEVGPD</sequence>
<feature type="region of interest" description="Disordered" evidence="1">
    <location>
        <begin position="125"/>
        <end position="246"/>
    </location>
</feature>
<proteinExistence type="predicted"/>
<dbReference type="Proteomes" id="UP001085076">
    <property type="component" value="Miscellaneous, Linkage group lg03"/>
</dbReference>
<feature type="compositionally biased region" description="Gly residues" evidence="1">
    <location>
        <begin position="1"/>
        <end position="15"/>
    </location>
</feature>
<feature type="compositionally biased region" description="Acidic residues" evidence="1">
    <location>
        <begin position="23"/>
        <end position="61"/>
    </location>
</feature>
<dbReference type="EMBL" id="JAGGNH010000003">
    <property type="protein sequence ID" value="KAJ0979701.1"/>
    <property type="molecule type" value="Genomic_DNA"/>
</dbReference>
<dbReference type="AlphaFoldDB" id="A0A9D5CTT0"/>
<reference evidence="2" key="2">
    <citation type="journal article" date="2022" name="Hortic Res">
        <title>The genome of Dioscorea zingiberensis sheds light on the biosynthesis, origin and evolution of the medicinally important diosgenin saponins.</title>
        <authorList>
            <person name="Li Y."/>
            <person name="Tan C."/>
            <person name="Li Z."/>
            <person name="Guo J."/>
            <person name="Li S."/>
            <person name="Chen X."/>
            <person name="Wang C."/>
            <person name="Dai X."/>
            <person name="Yang H."/>
            <person name="Song W."/>
            <person name="Hou L."/>
            <person name="Xu J."/>
            <person name="Tong Z."/>
            <person name="Xu A."/>
            <person name="Yuan X."/>
            <person name="Wang W."/>
            <person name="Yang Q."/>
            <person name="Chen L."/>
            <person name="Sun Z."/>
            <person name="Wang K."/>
            <person name="Pan B."/>
            <person name="Chen J."/>
            <person name="Bao Y."/>
            <person name="Liu F."/>
            <person name="Qi X."/>
            <person name="Gang D.R."/>
            <person name="Wen J."/>
            <person name="Li J."/>
        </authorList>
    </citation>
    <scope>NUCLEOTIDE SEQUENCE</scope>
    <source>
        <strain evidence="2">Dzin_1.0</strain>
    </source>
</reference>
<keyword evidence="3" id="KW-1185">Reference proteome</keyword>
<gene>
    <name evidence="2" type="ORF">J5N97_015175</name>
</gene>
<feature type="region of interest" description="Disordered" evidence="1">
    <location>
        <begin position="1"/>
        <end position="74"/>
    </location>
</feature>
<accession>A0A9D5CTT0</accession>
<evidence type="ECO:0000313" key="2">
    <source>
        <dbReference type="EMBL" id="KAJ0979701.1"/>
    </source>
</evidence>
<feature type="compositionally biased region" description="Gly residues" evidence="1">
    <location>
        <begin position="151"/>
        <end position="160"/>
    </location>
</feature>
<comment type="caution">
    <text evidence="2">The sequence shown here is derived from an EMBL/GenBank/DDBJ whole genome shotgun (WGS) entry which is preliminary data.</text>
</comment>
<evidence type="ECO:0000313" key="3">
    <source>
        <dbReference type="Proteomes" id="UP001085076"/>
    </source>
</evidence>
<feature type="compositionally biased region" description="Gly residues" evidence="1">
    <location>
        <begin position="226"/>
        <end position="237"/>
    </location>
</feature>
<reference evidence="2" key="1">
    <citation type="submission" date="2021-03" db="EMBL/GenBank/DDBJ databases">
        <authorList>
            <person name="Li Z."/>
            <person name="Yang C."/>
        </authorList>
    </citation>
    <scope>NUCLEOTIDE SEQUENCE</scope>
    <source>
        <strain evidence="2">Dzin_1.0</strain>
        <tissue evidence="2">Leaf</tissue>
    </source>
</reference>